<keyword evidence="2" id="KW-0479">Metal-binding</keyword>
<dbReference type="GO" id="GO:0008270">
    <property type="term" value="F:zinc ion binding"/>
    <property type="evidence" value="ECO:0007669"/>
    <property type="project" value="InterPro"/>
</dbReference>
<keyword evidence="7" id="KW-0175">Coiled coil</keyword>
<dbReference type="OrthoDB" id="4060227at2759"/>
<evidence type="ECO:0000256" key="1">
    <source>
        <dbReference type="ARBA" id="ARBA00004123"/>
    </source>
</evidence>
<dbReference type="Pfam" id="PF00172">
    <property type="entry name" value="Zn_clus"/>
    <property type="match status" value="1"/>
</dbReference>
<evidence type="ECO:0000256" key="6">
    <source>
        <dbReference type="ARBA" id="ARBA00023242"/>
    </source>
</evidence>
<reference evidence="10" key="1">
    <citation type="submission" date="2022-11" db="EMBL/GenBank/DDBJ databases">
        <authorList>
            <person name="Petersen C."/>
        </authorList>
    </citation>
    <scope>NUCLEOTIDE SEQUENCE</scope>
    <source>
        <strain evidence="10">IBT 21917</strain>
    </source>
</reference>
<dbReference type="Proteomes" id="UP001146351">
    <property type="component" value="Unassembled WGS sequence"/>
</dbReference>
<dbReference type="InterPro" id="IPR051089">
    <property type="entry name" value="prtT"/>
</dbReference>
<evidence type="ECO:0000256" key="4">
    <source>
        <dbReference type="ARBA" id="ARBA00023125"/>
    </source>
</evidence>
<keyword evidence="3" id="KW-0805">Transcription regulation</keyword>
<evidence type="ECO:0000259" key="9">
    <source>
        <dbReference type="PROSITE" id="PS50048"/>
    </source>
</evidence>
<protein>
    <recommendedName>
        <fullName evidence="9">Zn(2)-C6 fungal-type domain-containing protein</fullName>
    </recommendedName>
</protein>
<feature type="region of interest" description="Disordered" evidence="8">
    <location>
        <begin position="1"/>
        <end position="43"/>
    </location>
</feature>
<feature type="coiled-coil region" evidence="7">
    <location>
        <begin position="82"/>
        <end position="116"/>
    </location>
</feature>
<feature type="domain" description="Zn(2)-C6 fungal-type" evidence="9">
    <location>
        <begin position="45"/>
        <end position="77"/>
    </location>
</feature>
<evidence type="ECO:0000256" key="8">
    <source>
        <dbReference type="SAM" id="MobiDB-lite"/>
    </source>
</evidence>
<dbReference type="GO" id="GO:0000981">
    <property type="term" value="F:DNA-binding transcription factor activity, RNA polymerase II-specific"/>
    <property type="evidence" value="ECO:0007669"/>
    <property type="project" value="InterPro"/>
</dbReference>
<evidence type="ECO:0000256" key="2">
    <source>
        <dbReference type="ARBA" id="ARBA00022723"/>
    </source>
</evidence>
<reference evidence="10" key="2">
    <citation type="journal article" date="2023" name="IMA Fungus">
        <title>Comparative genomic study of the Penicillium genus elucidates a diverse pangenome and 15 lateral gene transfer events.</title>
        <authorList>
            <person name="Petersen C."/>
            <person name="Sorensen T."/>
            <person name="Nielsen M.R."/>
            <person name="Sondergaard T.E."/>
            <person name="Sorensen J.L."/>
            <person name="Fitzpatrick D.A."/>
            <person name="Frisvad J.C."/>
            <person name="Nielsen K.L."/>
        </authorList>
    </citation>
    <scope>NUCLEOTIDE SEQUENCE</scope>
    <source>
        <strain evidence="10">IBT 21917</strain>
    </source>
</reference>
<dbReference type="EMBL" id="JAPQKO010000001">
    <property type="protein sequence ID" value="KAJ5182444.1"/>
    <property type="molecule type" value="Genomic_DNA"/>
</dbReference>
<dbReference type="AlphaFoldDB" id="A0A9W9INU9"/>
<dbReference type="InterPro" id="IPR007219">
    <property type="entry name" value="XnlR_reg_dom"/>
</dbReference>
<dbReference type="CDD" id="cd00067">
    <property type="entry name" value="GAL4"/>
    <property type="match status" value="1"/>
</dbReference>
<dbReference type="PROSITE" id="PS00463">
    <property type="entry name" value="ZN2_CY6_FUNGAL_1"/>
    <property type="match status" value="1"/>
</dbReference>
<dbReference type="PANTHER" id="PTHR31845:SF17">
    <property type="entry name" value="ZN(II)2CYS6 TRANSCRIPTION FACTOR (EUROFUNG)"/>
    <property type="match status" value="1"/>
</dbReference>
<evidence type="ECO:0000256" key="5">
    <source>
        <dbReference type="ARBA" id="ARBA00023163"/>
    </source>
</evidence>
<proteinExistence type="predicted"/>
<dbReference type="PANTHER" id="PTHR31845">
    <property type="entry name" value="FINGER DOMAIN PROTEIN, PUTATIVE-RELATED"/>
    <property type="match status" value="1"/>
</dbReference>
<gene>
    <name evidence="10" type="ORF">N7492_000060</name>
</gene>
<dbReference type="SMART" id="SM00906">
    <property type="entry name" value="Fungal_trans"/>
    <property type="match status" value="1"/>
</dbReference>
<evidence type="ECO:0000256" key="3">
    <source>
        <dbReference type="ARBA" id="ARBA00023015"/>
    </source>
</evidence>
<evidence type="ECO:0000256" key="7">
    <source>
        <dbReference type="SAM" id="Coils"/>
    </source>
</evidence>
<evidence type="ECO:0000313" key="10">
    <source>
        <dbReference type="EMBL" id="KAJ5182444.1"/>
    </source>
</evidence>
<comment type="subcellular location">
    <subcellularLocation>
        <location evidence="1">Nucleus</location>
    </subcellularLocation>
</comment>
<feature type="compositionally biased region" description="Polar residues" evidence="8">
    <location>
        <begin position="11"/>
        <end position="23"/>
    </location>
</feature>
<dbReference type="SUPFAM" id="SSF57701">
    <property type="entry name" value="Zn2/Cys6 DNA-binding domain"/>
    <property type="match status" value="1"/>
</dbReference>
<dbReference type="GO" id="GO:0005634">
    <property type="term" value="C:nucleus"/>
    <property type="evidence" value="ECO:0007669"/>
    <property type="project" value="UniProtKB-SubCell"/>
</dbReference>
<keyword evidence="6" id="KW-0539">Nucleus</keyword>
<keyword evidence="11" id="KW-1185">Reference proteome</keyword>
<feature type="region of interest" description="Disordered" evidence="8">
    <location>
        <begin position="156"/>
        <end position="186"/>
    </location>
</feature>
<dbReference type="PROSITE" id="PS50048">
    <property type="entry name" value="ZN2_CY6_FUNGAL_2"/>
    <property type="match status" value="1"/>
</dbReference>
<evidence type="ECO:0000313" key="11">
    <source>
        <dbReference type="Proteomes" id="UP001146351"/>
    </source>
</evidence>
<dbReference type="Pfam" id="PF04082">
    <property type="entry name" value="Fungal_trans"/>
    <property type="match status" value="1"/>
</dbReference>
<dbReference type="CDD" id="cd12148">
    <property type="entry name" value="fungal_TF_MHR"/>
    <property type="match status" value="1"/>
</dbReference>
<sequence>MEVDTIEGGSIPSSSVNGQIKPSRSTRRKNDSPGMLGGPGRKPRACVECRRLKMKCEIPAGDWRCKRCDRKELDCVLSRAPVQSDASSLDSYEQKIDAMRNEIQILQKTLNTINTAALTHSAASGQGIVPSTAPYQTVNQSPSALADRVSPAAWSARSRASEGHRMAMTRENSPEPAQGAGGGTGSVLVTEPMGGLYEVTRLRNIRSNQTKLDRSVPDSDDHVDDFIARGVISEEEAEDLYRIFHISLNHYLWVGLEQLHSSLASVRRSSQLLTATILTVTALHIPSSAKIFDDCYNEFLNLISSSMFSKYHSVDDVRGLCIAAFWLSDVSWKLSGHAIRIATELNIHQSFFKALEGDPEHFLRARLWYMLYVCDHHFSIAYGRPPMISESLQIREHETFLELPLADALDFRILSQVNLFQILTRVHDCFAERRLPHQDTSRALLSERNFPQMRSFNLEIDQWRILWHSRQKLNEYIGSFPPKGIILYSYFAKFQLNSFAVRGVNLSGGVLSTERKEFANMAVSAAASSLTFVLEEEDLRRALVGTPLYVHTMIAFTSVFLMKVATKWNAVGFNVDPAFVWNLLDKVIHLLKTTITSKRHLLYHIAAGLEKLRARLLEQDGDSRPGTGVPLHTPRYGQVDEPPTPHLSYVASQRPNVVPPDDCAISSWADDSQITASDLTMANDPRRRVVTEPDTGLDQVMSMSNDLIYEVFGGNESSYDVYSLLSSQFAS</sequence>
<keyword evidence="4" id="KW-0238">DNA-binding</keyword>
<dbReference type="Gene3D" id="4.10.240.10">
    <property type="entry name" value="Zn(2)-C6 fungal-type DNA-binding domain"/>
    <property type="match status" value="1"/>
</dbReference>
<dbReference type="InterPro" id="IPR036864">
    <property type="entry name" value="Zn2-C6_fun-type_DNA-bd_sf"/>
</dbReference>
<accession>A0A9W9INU9</accession>
<dbReference type="InterPro" id="IPR001138">
    <property type="entry name" value="Zn2Cys6_DnaBD"/>
</dbReference>
<dbReference type="GO" id="GO:0006351">
    <property type="term" value="P:DNA-templated transcription"/>
    <property type="evidence" value="ECO:0007669"/>
    <property type="project" value="InterPro"/>
</dbReference>
<name>A0A9W9INU9_9EURO</name>
<keyword evidence="5" id="KW-0804">Transcription</keyword>
<dbReference type="SMART" id="SM00066">
    <property type="entry name" value="GAL4"/>
    <property type="match status" value="1"/>
</dbReference>
<organism evidence="10 11">
    <name type="scientific">Penicillium capsulatum</name>
    <dbReference type="NCBI Taxonomy" id="69766"/>
    <lineage>
        <taxon>Eukaryota</taxon>
        <taxon>Fungi</taxon>
        <taxon>Dikarya</taxon>
        <taxon>Ascomycota</taxon>
        <taxon>Pezizomycotina</taxon>
        <taxon>Eurotiomycetes</taxon>
        <taxon>Eurotiomycetidae</taxon>
        <taxon>Eurotiales</taxon>
        <taxon>Aspergillaceae</taxon>
        <taxon>Penicillium</taxon>
    </lineage>
</organism>
<dbReference type="GO" id="GO:0000976">
    <property type="term" value="F:transcription cis-regulatory region binding"/>
    <property type="evidence" value="ECO:0007669"/>
    <property type="project" value="TreeGrafter"/>
</dbReference>
<comment type="caution">
    <text evidence="10">The sequence shown here is derived from an EMBL/GenBank/DDBJ whole genome shotgun (WGS) entry which is preliminary data.</text>
</comment>